<accession>G3ANH6</accession>
<dbReference type="PANTHER" id="PTHR12461:SF100">
    <property type="entry name" value="JMJC DOMAIN-CONTAINING PROTEIN 4"/>
    <property type="match status" value="1"/>
</dbReference>
<dbReference type="EMBL" id="GL996502">
    <property type="protein sequence ID" value="EGW31965.1"/>
    <property type="molecule type" value="Genomic_DNA"/>
</dbReference>
<dbReference type="Pfam" id="PF13621">
    <property type="entry name" value="Cupin_8"/>
    <property type="match status" value="1"/>
</dbReference>
<dbReference type="OrthoDB" id="415358at2759"/>
<dbReference type="Proteomes" id="UP000000709">
    <property type="component" value="Unassembled WGS sequence"/>
</dbReference>
<dbReference type="SUPFAM" id="SSF51197">
    <property type="entry name" value="Clavaminate synthase-like"/>
    <property type="match status" value="1"/>
</dbReference>
<dbReference type="InParanoid" id="G3ANH6"/>
<dbReference type="InterPro" id="IPR041667">
    <property type="entry name" value="Cupin_8"/>
</dbReference>
<reference evidence="3 4" key="1">
    <citation type="journal article" date="2011" name="Proc. Natl. Acad. Sci. U.S.A.">
        <title>Comparative genomics of xylose-fermenting fungi for enhanced biofuel production.</title>
        <authorList>
            <person name="Wohlbach D.J."/>
            <person name="Kuo A."/>
            <person name="Sato T.K."/>
            <person name="Potts K.M."/>
            <person name="Salamov A.A."/>
            <person name="LaButti K.M."/>
            <person name="Sun H."/>
            <person name="Clum A."/>
            <person name="Pangilinan J.L."/>
            <person name="Lindquist E.A."/>
            <person name="Lucas S."/>
            <person name="Lapidus A."/>
            <person name="Jin M."/>
            <person name="Gunawan C."/>
            <person name="Balan V."/>
            <person name="Dale B.E."/>
            <person name="Jeffries T.W."/>
            <person name="Zinkel R."/>
            <person name="Barry K.W."/>
            <person name="Grigoriev I.V."/>
            <person name="Gasch A.P."/>
        </authorList>
    </citation>
    <scope>NUCLEOTIDE SEQUENCE [LARGE SCALE GENOMIC DNA]</scope>
    <source>
        <strain evidence="4">NRRL Y-27907 / 11-Y1</strain>
    </source>
</reference>
<dbReference type="PROSITE" id="PS51184">
    <property type="entry name" value="JMJC"/>
    <property type="match status" value="1"/>
</dbReference>
<protein>
    <recommendedName>
        <fullName evidence="2">JmjC domain-containing protein</fullName>
    </recommendedName>
</protein>
<dbReference type="PANTHER" id="PTHR12461">
    <property type="entry name" value="HYPOXIA-INDUCIBLE FACTOR 1 ALPHA INHIBITOR-RELATED"/>
    <property type="match status" value="1"/>
</dbReference>
<dbReference type="InterPro" id="IPR003347">
    <property type="entry name" value="JmjC_dom"/>
</dbReference>
<evidence type="ECO:0000256" key="1">
    <source>
        <dbReference type="SAM" id="MobiDB-lite"/>
    </source>
</evidence>
<sequence>MSEQPPPKKLKQGISSSYINYTISKGDKLAVLTELPSSGEFFQNFIAPRKPVKFKLTESIIPLDKFRLGNLESTLHYHHDLQIEKKYQSGFGSGQKRVKFGLGKLIEEVKSGNDEFYLTTQYDFDDPDAKSDEEEDNDEDEEEFGEEEEGDDDDDEEEQGENINFKFSDNFSETSSIDMNNLRDDFEEDFEEDSNTTDSILDEELSLTKSEALVRLKDMYQAPLTNLINAPDILPTIPPCFEKLIPQQINLWMGSSNISSKEFKLDESDKSGLGLGKQLPGDLTGSSSGLHHDHADNLYIVVQGKKRFTLYSPADAFKLYTVGTIYRLYDSGIIDYEVDKNAPHWRHIRDDGAIVEEIIRWKLDGLDDKDSKEKSKLLKQLQWEVKQRNEMKGVKTDLDPPNFSKIPPALLHLDEIDNKDIRNKLETFANEYFPGFLELNSFKVWLEPGDMLYLPAGWFHEVSSFGDDDNHGHIALNYWFIPPNTDNVETCYSDMYWHEDWAKTRRSLELAQNGKIELD</sequence>
<feature type="domain" description="JmjC" evidence="2">
    <location>
        <begin position="219"/>
        <end position="495"/>
    </location>
</feature>
<feature type="region of interest" description="Disordered" evidence="1">
    <location>
        <begin position="121"/>
        <end position="169"/>
    </location>
</feature>
<dbReference type="STRING" id="619300.G3ANH6"/>
<evidence type="ECO:0000313" key="3">
    <source>
        <dbReference type="EMBL" id="EGW31965.1"/>
    </source>
</evidence>
<dbReference type="AlphaFoldDB" id="G3ANH6"/>
<dbReference type="OMA" id="PASWWHE"/>
<keyword evidence="4" id="KW-1185">Reference proteome</keyword>
<dbReference type="KEGG" id="spaa:SPAPADRAFT_139719"/>
<dbReference type="eggNOG" id="KOG2508">
    <property type="taxonomic scope" value="Eukaryota"/>
</dbReference>
<proteinExistence type="predicted"/>
<dbReference type="HOGENOM" id="CLU_017405_0_0_1"/>
<dbReference type="RefSeq" id="XP_007375241.1">
    <property type="nucleotide sequence ID" value="XM_007375179.1"/>
</dbReference>
<evidence type="ECO:0000313" key="4">
    <source>
        <dbReference type="Proteomes" id="UP000000709"/>
    </source>
</evidence>
<dbReference type="Gene3D" id="2.60.120.650">
    <property type="entry name" value="Cupin"/>
    <property type="match status" value="1"/>
</dbReference>
<feature type="compositionally biased region" description="Acidic residues" evidence="1">
    <location>
        <begin position="123"/>
        <end position="160"/>
    </location>
</feature>
<name>G3ANH6_SPAPN</name>
<dbReference type="GeneID" id="18870230"/>
<gene>
    <name evidence="3" type="ORF">SPAPADRAFT_139719</name>
</gene>
<evidence type="ECO:0000259" key="2">
    <source>
        <dbReference type="PROSITE" id="PS51184"/>
    </source>
</evidence>
<organism evidence="4">
    <name type="scientific">Spathaspora passalidarum (strain NRRL Y-27907 / 11-Y1)</name>
    <dbReference type="NCBI Taxonomy" id="619300"/>
    <lineage>
        <taxon>Eukaryota</taxon>
        <taxon>Fungi</taxon>
        <taxon>Dikarya</taxon>
        <taxon>Ascomycota</taxon>
        <taxon>Saccharomycotina</taxon>
        <taxon>Pichiomycetes</taxon>
        <taxon>Debaryomycetaceae</taxon>
        <taxon>Spathaspora</taxon>
    </lineage>
</organism>